<sequence>MSPFECIVPAPIRPRGRWGCWSGRGGHGHASPIPTAASSRNRVHHGRHRPRVAPDSDGNCGAVRVLAQFDGQLGPPMLERPPILSPREKQLLRRFAQGKSDRTTGLEIGGTEKQVAAQRAMLVEKLQIFRRSISCLSPASLLLGVCGHPIDVRLRRASSAACRPTLRTISSRPPRYLGQIDHLVVLDATATPRRRQTARIGSGQHAANSGHVRF</sequence>
<reference evidence="1 2" key="1">
    <citation type="submission" date="2016-10" db="EMBL/GenBank/DDBJ databases">
        <authorList>
            <person name="de Groot N.N."/>
        </authorList>
    </citation>
    <scope>NUCLEOTIDE SEQUENCE [LARGE SCALE GENOMIC DNA]</scope>
    <source>
        <strain evidence="1 2">R5</strain>
    </source>
</reference>
<proteinExistence type="predicted"/>
<evidence type="ECO:0000313" key="2">
    <source>
        <dbReference type="Proteomes" id="UP000199245"/>
    </source>
</evidence>
<dbReference type="Gene3D" id="1.10.10.10">
    <property type="entry name" value="Winged helix-like DNA-binding domain superfamily/Winged helix DNA-binding domain"/>
    <property type="match status" value="1"/>
</dbReference>
<evidence type="ECO:0000313" key="1">
    <source>
        <dbReference type="EMBL" id="SDF32202.1"/>
    </source>
</evidence>
<dbReference type="GO" id="GO:0003677">
    <property type="term" value="F:DNA binding"/>
    <property type="evidence" value="ECO:0007669"/>
    <property type="project" value="UniProtKB-KW"/>
</dbReference>
<keyword evidence="1" id="KW-0238">DNA-binding</keyword>
<dbReference type="InterPro" id="IPR036388">
    <property type="entry name" value="WH-like_DNA-bd_sf"/>
</dbReference>
<dbReference type="EMBL" id="FMZW01000051">
    <property type="protein sequence ID" value="SDF32202.1"/>
    <property type="molecule type" value="Genomic_DNA"/>
</dbReference>
<name>A0A1G7K522_9BRAD</name>
<dbReference type="Proteomes" id="UP000199245">
    <property type="component" value="Unassembled WGS sequence"/>
</dbReference>
<dbReference type="SUPFAM" id="SSF46894">
    <property type="entry name" value="C-terminal effector domain of the bipartite response regulators"/>
    <property type="match status" value="1"/>
</dbReference>
<dbReference type="AlphaFoldDB" id="A0A1G7K522"/>
<protein>
    <submittedName>
        <fullName evidence="1">DNA-binding transcriptional regulator, CsgD family</fullName>
    </submittedName>
</protein>
<dbReference type="GO" id="GO:0006355">
    <property type="term" value="P:regulation of DNA-templated transcription"/>
    <property type="evidence" value="ECO:0007669"/>
    <property type="project" value="InterPro"/>
</dbReference>
<dbReference type="InterPro" id="IPR016032">
    <property type="entry name" value="Sig_transdc_resp-reg_C-effctor"/>
</dbReference>
<accession>A0A1G7K522</accession>
<organism evidence="1 2">
    <name type="scientific">Bradyrhizobium brasilense</name>
    <dbReference type="NCBI Taxonomy" id="1419277"/>
    <lineage>
        <taxon>Bacteria</taxon>
        <taxon>Pseudomonadati</taxon>
        <taxon>Pseudomonadota</taxon>
        <taxon>Alphaproteobacteria</taxon>
        <taxon>Hyphomicrobiales</taxon>
        <taxon>Nitrobacteraceae</taxon>
        <taxon>Bradyrhizobium</taxon>
    </lineage>
</organism>
<gene>
    <name evidence="1" type="ORF">SAMN05216337_105136</name>
</gene>